<evidence type="ECO:0000313" key="2">
    <source>
        <dbReference type="Proteomes" id="UP001172386"/>
    </source>
</evidence>
<name>A0ACC2ZYE8_9EURO</name>
<sequence length="229" mass="26075">MTLIVHHLQVSQSDRLVWLCEELGIDYTLKLHQRDPLFSPQSIKDLNKLGQAPVIQDGNLTLAESAACVEYIIHKHGNGRLALPPSHQNYADYLYWFHWSNGGLQPKISQLLALRSTGANPENHYMVRLNTQLDKFLTFLDERLGSNKWLAGDEFSAADCMTVFSLTTMRTFQPFDLSKYSNILSYLRRVSERDGYKRARAKGDPNLPLMIDGPAPRQFVDVLRAEGKL</sequence>
<reference evidence="1" key="1">
    <citation type="submission" date="2022-10" db="EMBL/GenBank/DDBJ databases">
        <title>Culturing micro-colonial fungi from biological soil crusts in the Mojave desert and describing Neophaeococcomyces mojavensis, and introducing the new genera and species Taxawa tesnikishii.</title>
        <authorList>
            <person name="Kurbessoian T."/>
            <person name="Stajich J.E."/>
        </authorList>
    </citation>
    <scope>NUCLEOTIDE SEQUENCE</scope>
    <source>
        <strain evidence="1">JES_112</strain>
    </source>
</reference>
<dbReference type="Proteomes" id="UP001172386">
    <property type="component" value="Unassembled WGS sequence"/>
</dbReference>
<dbReference type="EMBL" id="JAPDRQ010000188">
    <property type="protein sequence ID" value="KAJ9652659.1"/>
    <property type="molecule type" value="Genomic_DNA"/>
</dbReference>
<organism evidence="1 2">
    <name type="scientific">Neophaeococcomyces mojaviensis</name>
    <dbReference type="NCBI Taxonomy" id="3383035"/>
    <lineage>
        <taxon>Eukaryota</taxon>
        <taxon>Fungi</taxon>
        <taxon>Dikarya</taxon>
        <taxon>Ascomycota</taxon>
        <taxon>Pezizomycotina</taxon>
        <taxon>Eurotiomycetes</taxon>
        <taxon>Chaetothyriomycetidae</taxon>
        <taxon>Chaetothyriales</taxon>
        <taxon>Chaetothyriales incertae sedis</taxon>
        <taxon>Neophaeococcomyces</taxon>
    </lineage>
</organism>
<gene>
    <name evidence="1" type="ORF">H2198_008094</name>
</gene>
<keyword evidence="2" id="KW-1185">Reference proteome</keyword>
<protein>
    <submittedName>
        <fullName evidence="1">Uncharacterized protein</fullName>
    </submittedName>
</protein>
<evidence type="ECO:0000313" key="1">
    <source>
        <dbReference type="EMBL" id="KAJ9652659.1"/>
    </source>
</evidence>
<comment type="caution">
    <text evidence="1">The sequence shown here is derived from an EMBL/GenBank/DDBJ whole genome shotgun (WGS) entry which is preliminary data.</text>
</comment>
<proteinExistence type="predicted"/>
<accession>A0ACC2ZYE8</accession>